<evidence type="ECO:0000256" key="1">
    <source>
        <dbReference type="SAM" id="MobiDB-lite"/>
    </source>
</evidence>
<gene>
    <name evidence="2" type="ORF">TSPGSL018_26738</name>
</gene>
<dbReference type="EMBL" id="GBEZ01025885">
    <property type="protein sequence ID" value="JAC61254.1"/>
    <property type="molecule type" value="Transcribed_RNA"/>
</dbReference>
<sequence>AGAACASELAKDRRQMADLLRGLPAGSPSSRARFPGAPPPVDVPSARTPALGRFGLGATTGPSPGRAHDPRHAALRPEPPLPEP</sequence>
<reference evidence="2" key="1">
    <citation type="submission" date="2014-05" db="EMBL/GenBank/DDBJ databases">
        <title>The transcriptome of the halophilic microalga Tetraselmis sp. GSL018 isolated from the Great Salt Lake, Utah.</title>
        <authorList>
            <person name="Jinkerson R.E."/>
            <person name="D'Adamo S."/>
            <person name="Posewitz M.C."/>
        </authorList>
    </citation>
    <scope>NUCLEOTIDE SEQUENCE</scope>
    <source>
        <strain evidence="2">GSL018</strain>
    </source>
</reference>
<feature type="region of interest" description="Disordered" evidence="1">
    <location>
        <begin position="16"/>
        <end position="84"/>
    </location>
</feature>
<name>A0A061QS12_9CHLO</name>
<accession>A0A061QS12</accession>
<proteinExistence type="predicted"/>
<evidence type="ECO:0000313" key="2">
    <source>
        <dbReference type="EMBL" id="JAC61254.1"/>
    </source>
</evidence>
<feature type="non-terminal residue" evidence="2">
    <location>
        <position position="84"/>
    </location>
</feature>
<protein>
    <submittedName>
        <fullName evidence="2">Uncharacterized protein</fullName>
    </submittedName>
</protein>
<dbReference type="AlphaFoldDB" id="A0A061QS12"/>
<organism evidence="2">
    <name type="scientific">Tetraselmis sp. GSL018</name>
    <dbReference type="NCBI Taxonomy" id="582737"/>
    <lineage>
        <taxon>Eukaryota</taxon>
        <taxon>Viridiplantae</taxon>
        <taxon>Chlorophyta</taxon>
        <taxon>core chlorophytes</taxon>
        <taxon>Chlorodendrophyceae</taxon>
        <taxon>Chlorodendrales</taxon>
        <taxon>Chlorodendraceae</taxon>
        <taxon>Tetraselmis</taxon>
    </lineage>
</organism>
<feature type="non-terminal residue" evidence="2">
    <location>
        <position position="1"/>
    </location>
</feature>